<gene>
    <name evidence="1" type="ORF">Nkreftii_001218</name>
</gene>
<dbReference type="AlphaFoldDB" id="A0A7S8FCV3"/>
<reference evidence="1 2" key="1">
    <citation type="journal article" date="2020" name="ISME J.">
        <title>Enrichment and physiological characterization of a novel comammox Nitrospira indicates ammonium inhibition of complete nitrification.</title>
        <authorList>
            <person name="Sakoula D."/>
            <person name="Koch H."/>
            <person name="Frank J."/>
            <person name="Jetten M.S.M."/>
            <person name="van Kessel M.A.H.J."/>
            <person name="Lucker S."/>
        </authorList>
    </citation>
    <scope>NUCLEOTIDE SEQUENCE [LARGE SCALE GENOMIC DNA]</scope>
    <source>
        <strain evidence="1">Comreactor17</strain>
    </source>
</reference>
<protein>
    <submittedName>
        <fullName evidence="1">Uncharacterized protein</fullName>
    </submittedName>
</protein>
<organism evidence="1 2">
    <name type="scientific">Candidatus Nitrospira kreftii</name>
    <dbReference type="NCBI Taxonomy" id="2652173"/>
    <lineage>
        <taxon>Bacteria</taxon>
        <taxon>Pseudomonadati</taxon>
        <taxon>Nitrospirota</taxon>
        <taxon>Nitrospiria</taxon>
        <taxon>Nitrospirales</taxon>
        <taxon>Nitrospiraceae</taxon>
        <taxon>Nitrospira</taxon>
    </lineage>
</organism>
<dbReference type="Proteomes" id="UP000593737">
    <property type="component" value="Chromosome"/>
</dbReference>
<evidence type="ECO:0000313" key="1">
    <source>
        <dbReference type="EMBL" id="QPD03444.1"/>
    </source>
</evidence>
<name>A0A7S8FCV3_9BACT</name>
<sequence length="70" mass="7981">MHLRLRFLDGRGPSPSLTFGSNFEPPFWNGGGCTIPTSYRYFFQCRTIKTFYFVETRGVRCVTVLLPGIA</sequence>
<dbReference type="EMBL" id="CP047423">
    <property type="protein sequence ID" value="QPD03444.1"/>
    <property type="molecule type" value="Genomic_DNA"/>
</dbReference>
<dbReference type="KEGG" id="nkf:Nkreftii_001218"/>
<evidence type="ECO:0000313" key="2">
    <source>
        <dbReference type="Proteomes" id="UP000593737"/>
    </source>
</evidence>
<proteinExistence type="predicted"/>
<accession>A0A7S8FCV3</accession>